<dbReference type="AlphaFoldDB" id="A0A848ED07"/>
<dbReference type="Proteomes" id="UP000548582">
    <property type="component" value="Unassembled WGS sequence"/>
</dbReference>
<dbReference type="PANTHER" id="PTHR43401:SF5">
    <property type="entry name" value="ALCOHOL DEHYDROGENASE-RELATED"/>
    <property type="match status" value="1"/>
</dbReference>
<dbReference type="PROSITE" id="PS00059">
    <property type="entry name" value="ADH_ZINC"/>
    <property type="match status" value="1"/>
</dbReference>
<name>A0A848ED07_9PROT</name>
<evidence type="ECO:0000256" key="1">
    <source>
        <dbReference type="ARBA" id="ARBA00022723"/>
    </source>
</evidence>
<dbReference type="SUPFAM" id="SSF50129">
    <property type="entry name" value="GroES-like"/>
    <property type="match status" value="1"/>
</dbReference>
<evidence type="ECO:0000313" key="6">
    <source>
        <dbReference type="EMBL" id="NMJ42381.1"/>
    </source>
</evidence>
<organism evidence="6 7">
    <name type="scientific">Neoroseomonas marina</name>
    <dbReference type="NCBI Taxonomy" id="1232220"/>
    <lineage>
        <taxon>Bacteria</taxon>
        <taxon>Pseudomonadati</taxon>
        <taxon>Pseudomonadota</taxon>
        <taxon>Alphaproteobacteria</taxon>
        <taxon>Acetobacterales</taxon>
        <taxon>Acetobacteraceae</taxon>
        <taxon>Neoroseomonas</taxon>
    </lineage>
</organism>
<dbReference type="RefSeq" id="WP_170054610.1">
    <property type="nucleotide sequence ID" value="NZ_JABBKX010000004.1"/>
</dbReference>
<feature type="domain" description="Enoyl reductase (ER)" evidence="5">
    <location>
        <begin position="8"/>
        <end position="350"/>
    </location>
</feature>
<protein>
    <submittedName>
        <fullName evidence="6">Zinc-binding dehydrogenase</fullName>
    </submittedName>
</protein>
<keyword evidence="2 4" id="KW-0862">Zinc</keyword>
<dbReference type="InterPro" id="IPR020843">
    <property type="entry name" value="ER"/>
</dbReference>
<dbReference type="Gene3D" id="3.40.50.720">
    <property type="entry name" value="NAD(P)-binding Rossmann-like Domain"/>
    <property type="match status" value="1"/>
</dbReference>
<dbReference type="SMART" id="SM00829">
    <property type="entry name" value="PKS_ER"/>
    <property type="match status" value="1"/>
</dbReference>
<comment type="cofactor">
    <cofactor evidence="4">
        <name>Zn(2+)</name>
        <dbReference type="ChEBI" id="CHEBI:29105"/>
    </cofactor>
</comment>
<evidence type="ECO:0000256" key="3">
    <source>
        <dbReference type="ARBA" id="ARBA00023002"/>
    </source>
</evidence>
<dbReference type="InterPro" id="IPR013154">
    <property type="entry name" value="ADH-like_N"/>
</dbReference>
<dbReference type="CDD" id="cd08239">
    <property type="entry name" value="THR_DH_like"/>
    <property type="match status" value="1"/>
</dbReference>
<sequence length="354" mass="37208">MKGVVFAGDRKLELMDFPDPSPGPGEVVLEIRASGMCGSDLKFYRAPGGPGRTAALGLGATSGPLIAGHEPCGVVVAVGPNVPQNQAWVGMRAMQHHYRGCGVCPQCSTGWMQLCDDGVKEVYGVTGHGAHARYMKCPARTLVELPEALSFETGAAISCGTGTAWGALQRLGLMGDQTIAVFGQGPVGLSATLLAAKMGARVIALDTAPERLGRAKEFGADLLINPAETNDVLGAIKEATHGLGAHASLDASSNPLARRQAVQCVRTWGKACFVGEGGDVTLDVSPDMLRRQVTLIGSWTFSTVGQAECARYVADRGVPVDRLFTHRWTLEQAEEAYTLFDKQTTGKGVFLPAA</sequence>
<keyword evidence="7" id="KW-1185">Reference proteome</keyword>
<dbReference type="SUPFAM" id="SSF51735">
    <property type="entry name" value="NAD(P)-binding Rossmann-fold domains"/>
    <property type="match status" value="1"/>
</dbReference>
<dbReference type="InterPro" id="IPR036291">
    <property type="entry name" value="NAD(P)-bd_dom_sf"/>
</dbReference>
<keyword evidence="1 4" id="KW-0479">Metal-binding</keyword>
<dbReference type="Pfam" id="PF00107">
    <property type="entry name" value="ADH_zinc_N"/>
    <property type="match status" value="1"/>
</dbReference>
<gene>
    <name evidence="6" type="ORF">GWK16_14105</name>
</gene>
<proteinExistence type="inferred from homology"/>
<dbReference type="Pfam" id="PF08240">
    <property type="entry name" value="ADH_N"/>
    <property type="match status" value="1"/>
</dbReference>
<evidence type="ECO:0000259" key="5">
    <source>
        <dbReference type="SMART" id="SM00829"/>
    </source>
</evidence>
<dbReference type="InterPro" id="IPR011032">
    <property type="entry name" value="GroES-like_sf"/>
</dbReference>
<comment type="similarity">
    <text evidence="4">Belongs to the zinc-containing alcohol dehydrogenase family.</text>
</comment>
<dbReference type="GO" id="GO:0008270">
    <property type="term" value="F:zinc ion binding"/>
    <property type="evidence" value="ECO:0007669"/>
    <property type="project" value="InterPro"/>
</dbReference>
<evidence type="ECO:0000313" key="7">
    <source>
        <dbReference type="Proteomes" id="UP000548582"/>
    </source>
</evidence>
<evidence type="ECO:0000256" key="4">
    <source>
        <dbReference type="RuleBase" id="RU361277"/>
    </source>
</evidence>
<dbReference type="InterPro" id="IPR050129">
    <property type="entry name" value="Zn_alcohol_dh"/>
</dbReference>
<accession>A0A848ED07</accession>
<dbReference type="InterPro" id="IPR013149">
    <property type="entry name" value="ADH-like_C"/>
</dbReference>
<dbReference type="GO" id="GO:0016616">
    <property type="term" value="F:oxidoreductase activity, acting on the CH-OH group of donors, NAD or NADP as acceptor"/>
    <property type="evidence" value="ECO:0007669"/>
    <property type="project" value="UniProtKB-ARBA"/>
</dbReference>
<dbReference type="EMBL" id="JABBKX010000004">
    <property type="protein sequence ID" value="NMJ42381.1"/>
    <property type="molecule type" value="Genomic_DNA"/>
</dbReference>
<reference evidence="6 7" key="1">
    <citation type="submission" date="2020-03" db="EMBL/GenBank/DDBJ databases">
        <authorList>
            <person name="Sun Q."/>
        </authorList>
    </citation>
    <scope>NUCLEOTIDE SEQUENCE [LARGE SCALE GENOMIC DNA]</scope>
    <source>
        <strain evidence="6 7">JC162</strain>
    </source>
</reference>
<comment type="caution">
    <text evidence="6">The sequence shown here is derived from an EMBL/GenBank/DDBJ whole genome shotgun (WGS) entry which is preliminary data.</text>
</comment>
<dbReference type="PANTHER" id="PTHR43401">
    <property type="entry name" value="L-THREONINE 3-DEHYDROGENASE"/>
    <property type="match status" value="1"/>
</dbReference>
<dbReference type="Gene3D" id="3.90.180.10">
    <property type="entry name" value="Medium-chain alcohol dehydrogenases, catalytic domain"/>
    <property type="match status" value="1"/>
</dbReference>
<keyword evidence="3" id="KW-0560">Oxidoreductase</keyword>
<dbReference type="InterPro" id="IPR002328">
    <property type="entry name" value="ADH_Zn_CS"/>
</dbReference>
<evidence type="ECO:0000256" key="2">
    <source>
        <dbReference type="ARBA" id="ARBA00022833"/>
    </source>
</evidence>